<proteinExistence type="predicted"/>
<dbReference type="EMBL" id="LXYT01000001">
    <property type="protein sequence ID" value="OLY44036.1"/>
    <property type="molecule type" value="Genomic_DNA"/>
</dbReference>
<sequence length="362" mass="39994">MQHVDIPSMTDFNKLREVRADACVSIYLPTTPITSEIGASKIEYANQVKEALAQSQSLTDKRRLAAMENLLTGLSDYEEFWLKQARSLAVLATPDHIWTFRLANRLKSFVEVADRFMLSPLLRSITFAHTAHVVVISESTARLIEIANDIEPFEVKVPDMPKNMNSATGTGNEKISSNTAGRLTQYCRLVDSALRRYLTRSDIPLIVAGSDAAINAFRSVYSGSNLIGEIVNAGLDRANPTEIGDLARPVLDRYYERQVADIRSRFEHLTNEGRTTTDIALAARAATFGQIDTLLADMDEMVHGTVDEKTGAVTFGKEGPDTYNVVDEIASRVLANGGHVLAVRKSDIPNNQSLAAIFRFRM</sequence>
<accession>A0A1R0FAN6</accession>
<reference evidence="1 2" key="1">
    <citation type="submission" date="2016-12" db="EMBL/GenBank/DDBJ databases">
        <title>Comparative genomics of Bartonella apis.</title>
        <authorList>
            <person name="Engel P."/>
        </authorList>
    </citation>
    <scope>NUCLEOTIDE SEQUENCE [LARGE SCALE GENOMIC DNA]</scope>
    <source>
        <strain evidence="1 2">PEB0149</strain>
    </source>
</reference>
<dbReference type="InterPro" id="IPR041638">
    <property type="entry name" value="BaeRF_family11"/>
</dbReference>
<dbReference type="RefSeq" id="WP_075869214.1">
    <property type="nucleotide sequence ID" value="NZ_CALYQA010000007.1"/>
</dbReference>
<name>A0A1R0FAN6_9HYPH</name>
<organism evidence="1 2">
    <name type="scientific">Bartonella apis</name>
    <dbReference type="NCBI Taxonomy" id="1686310"/>
    <lineage>
        <taxon>Bacteria</taxon>
        <taxon>Pseudomonadati</taxon>
        <taxon>Pseudomonadota</taxon>
        <taxon>Alphaproteobacteria</taxon>
        <taxon>Hyphomicrobiales</taxon>
        <taxon>Bartonellaceae</taxon>
        <taxon>Bartonella</taxon>
    </lineage>
</organism>
<comment type="caution">
    <text evidence="1">The sequence shown here is derived from an EMBL/GenBank/DDBJ whole genome shotgun (WGS) entry which is preliminary data.</text>
</comment>
<dbReference type="AlphaFoldDB" id="A0A1R0FAN6"/>
<gene>
    <name evidence="1" type="ORF">PEB0149_014880</name>
</gene>
<dbReference type="GeneID" id="92991342"/>
<protein>
    <submittedName>
        <fullName evidence="1">Uncharacterized protein</fullName>
    </submittedName>
</protein>
<dbReference type="Pfam" id="PF18855">
    <property type="entry name" value="baeRF_family11"/>
    <property type="match status" value="1"/>
</dbReference>
<dbReference type="OrthoDB" id="242138at2"/>
<evidence type="ECO:0000313" key="2">
    <source>
        <dbReference type="Proteomes" id="UP000187344"/>
    </source>
</evidence>
<evidence type="ECO:0000313" key="1">
    <source>
        <dbReference type="EMBL" id="OLY44036.1"/>
    </source>
</evidence>
<dbReference type="Proteomes" id="UP000187344">
    <property type="component" value="Unassembled WGS sequence"/>
</dbReference>
<keyword evidence="2" id="KW-1185">Reference proteome</keyword>